<keyword evidence="2" id="KW-0802">TPR repeat</keyword>
<proteinExistence type="predicted"/>
<gene>
    <name evidence="4" type="ORF">I6H42_08165</name>
</gene>
<dbReference type="SUPFAM" id="SSF48452">
    <property type="entry name" value="TPR-like"/>
    <property type="match status" value="1"/>
</dbReference>
<protein>
    <recommendedName>
        <fullName evidence="6">Tetratricopeptide repeat protein</fullName>
    </recommendedName>
</protein>
<feature type="transmembrane region" description="Helical" evidence="3">
    <location>
        <begin position="329"/>
        <end position="354"/>
    </location>
</feature>
<dbReference type="Proteomes" id="UP000595220">
    <property type="component" value="Chromosome"/>
</dbReference>
<feature type="transmembrane region" description="Helical" evidence="3">
    <location>
        <begin position="302"/>
        <end position="323"/>
    </location>
</feature>
<feature type="transmembrane region" description="Helical" evidence="3">
    <location>
        <begin position="249"/>
        <end position="267"/>
    </location>
</feature>
<keyword evidence="1" id="KW-0677">Repeat</keyword>
<dbReference type="PANTHER" id="PTHR44943:SF8">
    <property type="entry name" value="TPR REPEAT-CONTAINING PROTEIN MJ0263"/>
    <property type="match status" value="1"/>
</dbReference>
<dbReference type="AlphaFoldDB" id="A0AAQ0BVR4"/>
<dbReference type="InterPro" id="IPR051685">
    <property type="entry name" value="Ycf3/AcsC/BcsC/TPR_MFPF"/>
</dbReference>
<sequence>MPADDVARAQIERAEALINLGREEQAIELLATIPQTDPELVVDVNCTLAFAHLRLNQGAEAHASAKRAVQAAPDSNEALYWLAGTESDAALALEHASRLVERAPQWGPYRALHARVLRGNGRSEEAEREAREAVRLAPEDVFVLNTCGFVLRSSHPDEALEAYGRILEIDPGDTGAREAIAKLKRVDDADESSRLYRGLLETNPERSHYESQLHWTLFGNLFTLSIGLQIVYAAAWLAATVFYTFGHRTAALVCGMLWSLLGTRVILLQCRKDAAKIADGTETSPREVVASAFRRRPVGISIAALSLVSINVTPAAWGAWGLLAPASSWWTAVGVPILIIFCGWFGAIVAWFTVTKLGR</sequence>
<dbReference type="EMBL" id="CP066065">
    <property type="protein sequence ID" value="QQC43735.1"/>
    <property type="molecule type" value="Genomic_DNA"/>
</dbReference>
<name>A0AAQ0BVR4_9ACTO</name>
<organism evidence="4 5">
    <name type="scientific">Schaalia meyeri</name>
    <dbReference type="NCBI Taxonomy" id="52773"/>
    <lineage>
        <taxon>Bacteria</taxon>
        <taxon>Bacillati</taxon>
        <taxon>Actinomycetota</taxon>
        <taxon>Actinomycetes</taxon>
        <taxon>Actinomycetales</taxon>
        <taxon>Actinomycetaceae</taxon>
        <taxon>Schaalia</taxon>
    </lineage>
</organism>
<accession>A0AAQ0BVR4</accession>
<keyword evidence="5" id="KW-1185">Reference proteome</keyword>
<dbReference type="InterPro" id="IPR011990">
    <property type="entry name" value="TPR-like_helical_dom_sf"/>
</dbReference>
<keyword evidence="3" id="KW-1133">Transmembrane helix</keyword>
<evidence type="ECO:0000313" key="5">
    <source>
        <dbReference type="Proteomes" id="UP000595220"/>
    </source>
</evidence>
<dbReference type="RefSeq" id="WP_074633635.1">
    <property type="nucleotide sequence ID" value="NZ_CP066065.1"/>
</dbReference>
<keyword evidence="3" id="KW-0472">Membrane</keyword>
<evidence type="ECO:0000256" key="2">
    <source>
        <dbReference type="ARBA" id="ARBA00022803"/>
    </source>
</evidence>
<reference evidence="4 5" key="1">
    <citation type="submission" date="2020-12" db="EMBL/GenBank/DDBJ databases">
        <title>FDA dAtabase for Regulatory Grade micrObial Sequences (FDA-ARGOS): Supporting development and validation of Infectious Disease Dx tests.</title>
        <authorList>
            <person name="Sproer C."/>
            <person name="Gronow S."/>
            <person name="Severitt S."/>
            <person name="Schroder I."/>
            <person name="Tallon L."/>
            <person name="Sadzewicz L."/>
            <person name="Zhao X."/>
            <person name="Boylan J."/>
            <person name="Ott S."/>
            <person name="Bowen H."/>
            <person name="Vavikolanu K."/>
            <person name="Mehta A."/>
            <person name="Aluvathingal J."/>
            <person name="Nadendla S."/>
            <person name="Lowell S."/>
            <person name="Myers T."/>
            <person name="Yan Y."/>
            <person name="Sichtig H."/>
        </authorList>
    </citation>
    <scope>NUCLEOTIDE SEQUENCE [LARGE SCALE GENOMIC DNA]</scope>
    <source>
        <strain evidence="4 5">FDAARGOS_985</strain>
    </source>
</reference>
<dbReference type="PANTHER" id="PTHR44943">
    <property type="entry name" value="CELLULOSE SYNTHASE OPERON PROTEIN C"/>
    <property type="match status" value="1"/>
</dbReference>
<dbReference type="Gene3D" id="1.25.40.10">
    <property type="entry name" value="Tetratricopeptide repeat domain"/>
    <property type="match status" value="1"/>
</dbReference>
<evidence type="ECO:0000256" key="1">
    <source>
        <dbReference type="ARBA" id="ARBA00022737"/>
    </source>
</evidence>
<evidence type="ECO:0008006" key="6">
    <source>
        <dbReference type="Google" id="ProtNLM"/>
    </source>
</evidence>
<keyword evidence="3" id="KW-0812">Transmembrane</keyword>
<evidence type="ECO:0000313" key="4">
    <source>
        <dbReference type="EMBL" id="QQC43735.1"/>
    </source>
</evidence>
<evidence type="ECO:0000256" key="3">
    <source>
        <dbReference type="SAM" id="Phobius"/>
    </source>
</evidence>
<feature type="transmembrane region" description="Helical" evidence="3">
    <location>
        <begin position="221"/>
        <end position="243"/>
    </location>
</feature>